<dbReference type="EMBL" id="JANRHA010000010">
    <property type="protein sequence ID" value="MDG3016021.1"/>
    <property type="molecule type" value="Genomic_DNA"/>
</dbReference>
<comment type="subcellular location">
    <subcellularLocation>
        <location evidence="1 9">Cell membrane</location>
        <topology evidence="1 9">Single-pass membrane protein</topology>
    </subcellularLocation>
</comment>
<comment type="caution">
    <text evidence="11">The sequence shown here is derived from an EMBL/GenBank/DDBJ whole genome shotgun (WGS) entry which is preliminary data.</text>
</comment>
<evidence type="ECO:0000256" key="5">
    <source>
        <dbReference type="ARBA" id="ARBA00022927"/>
    </source>
</evidence>
<evidence type="ECO:0000256" key="2">
    <source>
        <dbReference type="ARBA" id="ARBA00022448"/>
    </source>
</evidence>
<evidence type="ECO:0000256" key="4">
    <source>
        <dbReference type="ARBA" id="ARBA00022692"/>
    </source>
</evidence>
<comment type="subunit">
    <text evidence="9">The Tat system comprises two distinct complexes: a TatABC complex, containing multiple copies of TatA, TatB and TatC subunits, and a separate TatA complex, containing only TatA subunits. Substrates initially bind to the TatABC complex, which probably triggers association of the separate TatA complex to form the active translocon.</text>
</comment>
<dbReference type="Proteomes" id="UP001152755">
    <property type="component" value="Unassembled WGS sequence"/>
</dbReference>
<protein>
    <recommendedName>
        <fullName evidence="9">Sec-independent protein translocase protein TatA</fullName>
    </recommendedName>
</protein>
<name>A0A9X4M826_9ACTN</name>
<dbReference type="PANTHER" id="PTHR42982:SF8">
    <property type="entry name" value="SEC-INDEPENDENT PROTEIN TRANSLOCASE PROTEIN TATA"/>
    <property type="match status" value="1"/>
</dbReference>
<keyword evidence="12" id="KW-1185">Reference proteome</keyword>
<dbReference type="GO" id="GO:0043953">
    <property type="term" value="P:protein transport by the Tat complex"/>
    <property type="evidence" value="ECO:0007669"/>
    <property type="project" value="UniProtKB-UniRule"/>
</dbReference>
<accession>A0A9X4M826</accession>
<gene>
    <name evidence="9 11" type="primary">tatA</name>
    <name evidence="11" type="ORF">NVS88_15785</name>
</gene>
<keyword evidence="3 9" id="KW-1003">Cell membrane</keyword>
<feature type="region of interest" description="Disordered" evidence="10">
    <location>
        <begin position="48"/>
        <end position="94"/>
    </location>
</feature>
<dbReference type="HAMAP" id="MF_00236">
    <property type="entry name" value="TatA_E"/>
    <property type="match status" value="1"/>
</dbReference>
<evidence type="ECO:0000256" key="7">
    <source>
        <dbReference type="ARBA" id="ARBA00023010"/>
    </source>
</evidence>
<evidence type="ECO:0000313" key="12">
    <source>
        <dbReference type="Proteomes" id="UP001152755"/>
    </source>
</evidence>
<dbReference type="Pfam" id="PF02416">
    <property type="entry name" value="TatA_B_E"/>
    <property type="match status" value="1"/>
</dbReference>
<evidence type="ECO:0000256" key="6">
    <source>
        <dbReference type="ARBA" id="ARBA00022989"/>
    </source>
</evidence>
<reference evidence="11" key="1">
    <citation type="submission" date="2022-08" db="EMBL/GenBank/DDBJ databases">
        <title>Genome analysis of Corynebacteriales strain.</title>
        <authorList>
            <person name="Lee S.D."/>
        </authorList>
    </citation>
    <scope>NUCLEOTIDE SEQUENCE</scope>
    <source>
        <strain evidence="11">D3-21</strain>
    </source>
</reference>
<feature type="compositionally biased region" description="Low complexity" evidence="10">
    <location>
        <begin position="51"/>
        <end position="73"/>
    </location>
</feature>
<proteinExistence type="inferred from homology"/>
<dbReference type="AlphaFoldDB" id="A0A9X4M826"/>
<keyword evidence="8 9" id="KW-0472">Membrane</keyword>
<evidence type="ECO:0000256" key="1">
    <source>
        <dbReference type="ARBA" id="ARBA00004162"/>
    </source>
</evidence>
<dbReference type="GO" id="GO:0033281">
    <property type="term" value="C:TAT protein transport complex"/>
    <property type="evidence" value="ECO:0007669"/>
    <property type="project" value="UniProtKB-UniRule"/>
</dbReference>
<keyword evidence="2 9" id="KW-0813">Transport</keyword>
<evidence type="ECO:0000256" key="9">
    <source>
        <dbReference type="HAMAP-Rule" id="MF_00236"/>
    </source>
</evidence>
<feature type="compositionally biased region" description="Low complexity" evidence="10">
    <location>
        <begin position="80"/>
        <end position="94"/>
    </location>
</feature>
<dbReference type="NCBIfam" id="TIGR01411">
    <property type="entry name" value="tatAE"/>
    <property type="match status" value="1"/>
</dbReference>
<evidence type="ECO:0000256" key="10">
    <source>
        <dbReference type="SAM" id="MobiDB-lite"/>
    </source>
</evidence>
<dbReference type="GO" id="GO:0008320">
    <property type="term" value="F:protein transmembrane transporter activity"/>
    <property type="evidence" value="ECO:0007669"/>
    <property type="project" value="UniProtKB-UniRule"/>
</dbReference>
<sequence length="94" mass="9792">MGALSPTHWLIIILVVVVLFGSSRLPNAARGVGRSLRIFKSEIKELHDDAPAAPKAQAAEPAPQQLPASDAPAAQPPAAAPNAQQQATPEQKSL</sequence>
<comment type="function">
    <text evidence="9">Part of the twin-arginine translocation (Tat) system that transports large folded proteins containing a characteristic twin-arginine motif in their signal peptide across membranes. TatA could form the protein-conducting channel of the Tat system.</text>
</comment>
<comment type="similarity">
    <text evidence="9">Belongs to the TatA/E family.</text>
</comment>
<keyword evidence="7 9" id="KW-0811">Translocation</keyword>
<organism evidence="11 12">
    <name type="scientific">Speluncibacter jeojiensis</name>
    <dbReference type="NCBI Taxonomy" id="2710754"/>
    <lineage>
        <taxon>Bacteria</taxon>
        <taxon>Bacillati</taxon>
        <taxon>Actinomycetota</taxon>
        <taxon>Actinomycetes</taxon>
        <taxon>Mycobacteriales</taxon>
        <taxon>Speluncibacteraceae</taxon>
        <taxon>Speluncibacter</taxon>
    </lineage>
</organism>
<dbReference type="RefSeq" id="WP_277833183.1">
    <property type="nucleotide sequence ID" value="NZ_JAAIVF010000004.1"/>
</dbReference>
<keyword evidence="6 9" id="KW-1133">Transmembrane helix</keyword>
<evidence type="ECO:0000256" key="8">
    <source>
        <dbReference type="ARBA" id="ARBA00023136"/>
    </source>
</evidence>
<dbReference type="NCBIfam" id="NF001854">
    <property type="entry name" value="PRK00575.1"/>
    <property type="match status" value="1"/>
</dbReference>
<dbReference type="InterPro" id="IPR006312">
    <property type="entry name" value="TatA/E"/>
</dbReference>
<keyword evidence="5 9" id="KW-0653">Protein transport</keyword>
<dbReference type="InterPro" id="IPR003369">
    <property type="entry name" value="TatA/B/E"/>
</dbReference>
<dbReference type="Gene3D" id="1.20.5.3310">
    <property type="match status" value="1"/>
</dbReference>
<evidence type="ECO:0000256" key="3">
    <source>
        <dbReference type="ARBA" id="ARBA00022475"/>
    </source>
</evidence>
<keyword evidence="4 9" id="KW-0812">Transmembrane</keyword>
<evidence type="ECO:0000313" key="11">
    <source>
        <dbReference type="EMBL" id="MDG3016021.1"/>
    </source>
</evidence>
<dbReference type="PANTHER" id="PTHR42982">
    <property type="entry name" value="SEC-INDEPENDENT PROTEIN TRANSLOCASE PROTEIN TATA"/>
    <property type="match status" value="1"/>
</dbReference>